<dbReference type="Proteomes" id="UP000245390">
    <property type="component" value="Unassembled WGS sequence"/>
</dbReference>
<dbReference type="RefSeq" id="WP_109760394.1">
    <property type="nucleotide sequence ID" value="NZ_CP034588.1"/>
</dbReference>
<dbReference type="OrthoDB" id="7428201at2"/>
<dbReference type="EMBL" id="QGGV01000009">
    <property type="protein sequence ID" value="PWK54987.1"/>
    <property type="molecule type" value="Genomic_DNA"/>
</dbReference>
<proteinExistence type="predicted"/>
<dbReference type="AlphaFoldDB" id="A0A316GJK2"/>
<reference evidence="1 2" key="1">
    <citation type="submission" date="2018-05" db="EMBL/GenBank/DDBJ databases">
        <title>Genomic Encyclopedia of Type Strains, Phase IV (KMG-IV): sequencing the most valuable type-strain genomes for metagenomic binning, comparative biology and taxonomic classification.</title>
        <authorList>
            <person name="Goeker M."/>
        </authorList>
    </citation>
    <scope>NUCLEOTIDE SEQUENCE [LARGE SCALE GENOMIC DNA]</scope>
    <source>
        <strain evidence="1 2">DSM 103371</strain>
    </source>
</reference>
<evidence type="ECO:0000313" key="1">
    <source>
        <dbReference type="EMBL" id="PWK54987.1"/>
    </source>
</evidence>
<keyword evidence="2" id="KW-1185">Reference proteome</keyword>
<name>A0A316GJK2_9RHOB</name>
<gene>
    <name evidence="1" type="ORF">C8D95_10974</name>
</gene>
<evidence type="ECO:0000313" key="2">
    <source>
        <dbReference type="Proteomes" id="UP000245390"/>
    </source>
</evidence>
<sequence>MRILGRLLFLAILMPLLAWGVWPIWNASLGLISDREPGNQLDKVDRTVAYELDRERWTIFPLVGGRDRVRLVTQAALPIAAVEGAGLGTDQGRWTYAIAYEIVAADGRVLAEGLRHALAAVEICRDPLTGDLASSVAYIEERLQPTLAKVTVLDLSEQPEAAKIRLRFISLDPKVDHVIARVYEREPLAEFRAQSSWQRLSEGQRERLAAEVGLPVALLDNAEQLEVLRNRWHPVGPQGLEGKDYLVRALYVWPGGCDDPVAEPTLAPGFYADALRHAIIQFPPDAEGLVLSFEPPFGEDAGAEAGMLELRWHGPVPGLPLVTRARWSMAEGALALPVRGAALEVIPDRPLVLHARSSGQSASGTEIDFRPLHLRMVQATAEAPVTFPVTHVGGEPTPFRLHLRCLCGAEETVPAPRRVDYEFLGTKGEVVGAGSLEAALGPAPLEQVPGDPSLRVLGPAFAHFNLPLSVRAIRVSGPQPYLVAASNRPPDMPVLAAMIAPEAEPVAEEVAPREARVWFPLRPIGWKEFVEGDGSTSLVVQERVVPDETALLFQRLNWEPWEPDVPLPRVEILSPFNRRPGLLSTFSGDIFVPLAAGRPHFFDFLPASGAATVEPELLFLSPAAEPTEVRITLDGQLARAQEVAGPGASLRLPPFAPRWHSVEARWSGSGRLMIGQVDPTTQAWVRRRAIRLGAGEGVSLSFDKRQEGREFLVIHVHPEEVGGRGRLEVELGIGPRRVGPLSDWTSGLWRADLDGASGTGEGFLQRSGEQLGTERTVVVPFGADLLPGTYDLRLRLEGLAGYLAFTRSGPDLAAQVALGEEGTIGAMNCGQDAAGAWSCGAALP</sequence>
<accession>A0A316GJK2</accession>
<dbReference type="KEGG" id="salo:EF888_19925"/>
<protein>
    <submittedName>
        <fullName evidence="1">Uncharacterized protein</fullName>
    </submittedName>
</protein>
<comment type="caution">
    <text evidence="1">The sequence shown here is derived from an EMBL/GenBank/DDBJ whole genome shotgun (WGS) entry which is preliminary data.</text>
</comment>
<organism evidence="1 2">
    <name type="scientific">Silicimonas algicola</name>
    <dbReference type="NCBI Taxonomy" id="1826607"/>
    <lineage>
        <taxon>Bacteria</taxon>
        <taxon>Pseudomonadati</taxon>
        <taxon>Pseudomonadota</taxon>
        <taxon>Alphaproteobacteria</taxon>
        <taxon>Rhodobacterales</taxon>
        <taxon>Paracoccaceae</taxon>
    </lineage>
</organism>